<evidence type="ECO:0000313" key="2">
    <source>
        <dbReference type="EMBL" id="TFC97457.1"/>
    </source>
</evidence>
<dbReference type="Proteomes" id="UP000298355">
    <property type="component" value="Unassembled WGS sequence"/>
</dbReference>
<accession>A0ABY2IYI8</accession>
<comment type="caution">
    <text evidence="2">The sequence shown here is derived from an EMBL/GenBank/DDBJ whole genome shotgun (WGS) entry which is preliminary data.</text>
</comment>
<dbReference type="Gene3D" id="3.40.630.30">
    <property type="match status" value="1"/>
</dbReference>
<proteinExistence type="predicted"/>
<organism evidence="2 3">
    <name type="scientific">Cryobacterium breve</name>
    <dbReference type="NCBI Taxonomy" id="1259258"/>
    <lineage>
        <taxon>Bacteria</taxon>
        <taxon>Bacillati</taxon>
        <taxon>Actinomycetota</taxon>
        <taxon>Actinomycetes</taxon>
        <taxon>Micrococcales</taxon>
        <taxon>Microbacteriaceae</taxon>
        <taxon>Cryobacterium</taxon>
    </lineage>
</organism>
<dbReference type="Pfam" id="PF00583">
    <property type="entry name" value="Acetyltransf_1"/>
    <property type="match status" value="1"/>
</dbReference>
<feature type="domain" description="N-acetyltransferase" evidence="1">
    <location>
        <begin position="75"/>
        <end position="216"/>
    </location>
</feature>
<dbReference type="InterPro" id="IPR016181">
    <property type="entry name" value="Acyl_CoA_acyltransferase"/>
</dbReference>
<dbReference type="InterPro" id="IPR000182">
    <property type="entry name" value="GNAT_dom"/>
</dbReference>
<evidence type="ECO:0000259" key="1">
    <source>
        <dbReference type="PROSITE" id="PS51186"/>
    </source>
</evidence>
<sequence>MPTRSRPTSRHDCKPVGLVNADIQVIQVNDPRLQHLTQAGYVVVGESWGARLRLRDPPDLTVLNAAVVAATDQGFLIEELDASWAPQVTALEALNHADYPYTPATAVPERDESAVLELWRSGCRLFGAINDGQLVAVSALCLTTARAETEFTSVHRSYRRRGLAVAVKAASITALANDGVRIFGTGGAQINAGSIRMNEHLGYAIEERWLSLTMPH</sequence>
<name>A0ABY2IYI8_9MICO</name>
<dbReference type="EMBL" id="SOGJ01000023">
    <property type="protein sequence ID" value="TFC97457.1"/>
    <property type="molecule type" value="Genomic_DNA"/>
</dbReference>
<protein>
    <submittedName>
        <fullName evidence="2">GNAT family N-acetyltransferase</fullName>
    </submittedName>
</protein>
<reference evidence="2 3" key="1">
    <citation type="submission" date="2019-03" db="EMBL/GenBank/DDBJ databases">
        <title>Genomics of glacier-inhabiting Cryobacterium strains.</title>
        <authorList>
            <person name="Liu Q."/>
            <person name="Xin Y.-H."/>
        </authorList>
    </citation>
    <scope>NUCLEOTIDE SEQUENCE [LARGE SCALE GENOMIC DNA]</scope>
    <source>
        <strain evidence="2 3">TMT4-23</strain>
    </source>
</reference>
<evidence type="ECO:0000313" key="3">
    <source>
        <dbReference type="Proteomes" id="UP000298355"/>
    </source>
</evidence>
<gene>
    <name evidence="2" type="ORF">E3O65_11775</name>
</gene>
<dbReference type="SUPFAM" id="SSF55729">
    <property type="entry name" value="Acyl-CoA N-acyltransferases (Nat)"/>
    <property type="match status" value="1"/>
</dbReference>
<keyword evidence="3" id="KW-1185">Reference proteome</keyword>
<dbReference type="PROSITE" id="PS51186">
    <property type="entry name" value="GNAT"/>
    <property type="match status" value="1"/>
</dbReference>